<sequence length="74" mass="8447">MGTIKVVGSLLTNVNNKGKDSNTTHAAVSEGEIILRDKANQKQDIPLLRWQNLLKHHKYTQWLSLQTHNMNKLI</sequence>
<organism evidence="1 2">
    <name type="scientific">Providencia huashanensis</name>
    <dbReference type="NCBI Taxonomy" id="3037798"/>
    <lineage>
        <taxon>Bacteria</taxon>
        <taxon>Pseudomonadati</taxon>
        <taxon>Pseudomonadota</taxon>
        <taxon>Gammaproteobacteria</taxon>
        <taxon>Enterobacterales</taxon>
        <taxon>Morganellaceae</taxon>
        <taxon>Providencia</taxon>
    </lineage>
</organism>
<reference evidence="1" key="1">
    <citation type="submission" date="2023-03" db="EMBL/GenBank/DDBJ databases">
        <title>a new species belonging to Providencia genus.</title>
        <authorList>
            <person name="Yang W."/>
            <person name="Hu F."/>
            <person name="Shen S."/>
            <person name="Ding L."/>
            <person name="Yin D."/>
        </authorList>
    </citation>
    <scope>NUCLEOTIDE SEQUENCE</scope>
    <source>
        <strain evidence="1">CRE-3FA-0001</strain>
    </source>
</reference>
<evidence type="ECO:0000313" key="1">
    <source>
        <dbReference type="EMBL" id="MDG4696881.1"/>
    </source>
</evidence>
<protein>
    <submittedName>
        <fullName evidence="1">Uncharacterized protein</fullName>
    </submittedName>
</protein>
<dbReference type="AlphaFoldDB" id="A0AA42FHY1"/>
<comment type="caution">
    <text evidence="1">The sequence shown here is derived from an EMBL/GenBank/DDBJ whole genome shotgun (WGS) entry which is preliminary data.</text>
</comment>
<evidence type="ECO:0000313" key="2">
    <source>
        <dbReference type="Proteomes" id="UP001156701"/>
    </source>
</evidence>
<gene>
    <name evidence="1" type="ORF">P7V44_11580</name>
</gene>
<accession>A0AA42FHY1</accession>
<dbReference type="RefSeq" id="WP_042848790.1">
    <property type="nucleotide sequence ID" value="NZ_JARRYG010000011.1"/>
</dbReference>
<dbReference type="EMBL" id="JARRYG010000011">
    <property type="protein sequence ID" value="MDG4696881.1"/>
    <property type="molecule type" value="Genomic_DNA"/>
</dbReference>
<proteinExistence type="predicted"/>
<name>A0AA42FHY1_9GAMM</name>
<dbReference type="Proteomes" id="UP001156701">
    <property type="component" value="Unassembled WGS sequence"/>
</dbReference>